<dbReference type="OrthoDB" id="2224430at2759"/>
<dbReference type="SUPFAM" id="SSF53732">
    <property type="entry name" value="Aconitase iron-sulfur domain"/>
    <property type="match status" value="1"/>
</dbReference>
<dbReference type="PRINTS" id="PR00415">
    <property type="entry name" value="ACONITASE"/>
</dbReference>
<dbReference type="Gene3D" id="3.40.1060.10">
    <property type="entry name" value="Aconitase, Domain 2"/>
    <property type="match status" value="1"/>
</dbReference>
<dbReference type="InterPro" id="IPR001030">
    <property type="entry name" value="Acoase/IPM_deHydtase_lsu_aba"/>
</dbReference>
<dbReference type="InterPro" id="IPR000573">
    <property type="entry name" value="AconitaseA/IPMdHydase_ssu_swvl"/>
</dbReference>
<feature type="region of interest" description="Disordered" evidence="9">
    <location>
        <begin position="492"/>
        <end position="526"/>
    </location>
</feature>
<dbReference type="FunFam" id="3.40.1060.10:FF:000001">
    <property type="entry name" value="Aconitate hydratase, mitochondrial"/>
    <property type="match status" value="1"/>
</dbReference>
<evidence type="ECO:0000256" key="4">
    <source>
        <dbReference type="ARBA" id="ARBA00023004"/>
    </source>
</evidence>
<dbReference type="InterPro" id="IPR015931">
    <property type="entry name" value="Acnase/IPM_dHydase_lsu_aba_1/3"/>
</dbReference>
<dbReference type="FunFam" id="3.30.499.10:FF:000004">
    <property type="entry name" value="Aconitate hydratase, mitochondrial"/>
    <property type="match status" value="1"/>
</dbReference>
<dbReference type="HOGENOM" id="CLU_006714_2_2_1"/>
<name>A0A060SDX3_PYCCI</name>
<comment type="cofactor">
    <cofactor evidence="8">
        <name>[4Fe-4S] cluster</name>
        <dbReference type="ChEBI" id="CHEBI:49883"/>
    </cofactor>
    <text evidence="8">Binds 1 [4Fe-4S] cluster per subunit.</text>
</comment>
<evidence type="ECO:0000313" key="13">
    <source>
        <dbReference type="Proteomes" id="UP000029665"/>
    </source>
</evidence>
<accession>A0A060SDX3</accession>
<dbReference type="Pfam" id="PF00330">
    <property type="entry name" value="Aconitase"/>
    <property type="match status" value="1"/>
</dbReference>
<dbReference type="PANTHER" id="PTHR43160">
    <property type="entry name" value="ACONITATE HYDRATASE B"/>
    <property type="match status" value="1"/>
</dbReference>
<keyword evidence="2 8" id="KW-0479">Metal-binding</keyword>
<evidence type="ECO:0000256" key="3">
    <source>
        <dbReference type="ARBA" id="ARBA00022946"/>
    </source>
</evidence>
<dbReference type="GO" id="GO:0003994">
    <property type="term" value="F:aconitate hydratase activity"/>
    <property type="evidence" value="ECO:0007669"/>
    <property type="project" value="InterPro"/>
</dbReference>
<dbReference type="EC" id="4.2.1.-" evidence="8"/>
<comment type="similarity">
    <text evidence="8">Belongs to the aconitase/IPM isomerase family.</text>
</comment>
<keyword evidence="6 8" id="KW-0496">Mitochondrion</keyword>
<protein>
    <recommendedName>
        <fullName evidence="8">Aconitate hydratase, mitochondrial</fullName>
        <shortName evidence="8">Aconitase</shortName>
        <ecNumber evidence="8">4.2.1.-</ecNumber>
    </recommendedName>
</protein>
<feature type="region of interest" description="Disordered" evidence="9">
    <location>
        <begin position="1"/>
        <end position="20"/>
    </location>
</feature>
<comment type="caution">
    <text evidence="12">The sequence shown here is derived from an EMBL/GenBank/DDBJ whole genome shotgun (WGS) entry which is preliminary data.</text>
</comment>
<keyword evidence="7 8" id="KW-0456">Lyase</keyword>
<proteinExistence type="inferred from homology"/>
<dbReference type="GO" id="GO:0051539">
    <property type="term" value="F:4 iron, 4 sulfur cluster binding"/>
    <property type="evidence" value="ECO:0007669"/>
    <property type="project" value="UniProtKB-UniRule"/>
</dbReference>
<dbReference type="InterPro" id="IPR015928">
    <property type="entry name" value="Aconitase/3IPM_dehydase_swvl"/>
</dbReference>
<keyword evidence="13" id="KW-1185">Reference proteome</keyword>
<dbReference type="SUPFAM" id="SSF52016">
    <property type="entry name" value="LeuD/IlvD-like"/>
    <property type="match status" value="1"/>
</dbReference>
<organism evidence="12 13">
    <name type="scientific">Pycnoporus cinnabarinus</name>
    <name type="common">Cinnabar-red polypore</name>
    <name type="synonym">Trametes cinnabarina</name>
    <dbReference type="NCBI Taxonomy" id="5643"/>
    <lineage>
        <taxon>Eukaryota</taxon>
        <taxon>Fungi</taxon>
        <taxon>Dikarya</taxon>
        <taxon>Basidiomycota</taxon>
        <taxon>Agaricomycotina</taxon>
        <taxon>Agaricomycetes</taxon>
        <taxon>Polyporales</taxon>
        <taxon>Polyporaceae</taxon>
        <taxon>Trametes</taxon>
    </lineage>
</organism>
<evidence type="ECO:0000256" key="5">
    <source>
        <dbReference type="ARBA" id="ARBA00023014"/>
    </source>
</evidence>
<dbReference type="NCBIfam" id="TIGR01340">
    <property type="entry name" value="aconitase_mito"/>
    <property type="match status" value="1"/>
</dbReference>
<keyword evidence="5 8" id="KW-0411">Iron-sulfur</keyword>
<dbReference type="Proteomes" id="UP000029665">
    <property type="component" value="Unassembled WGS sequence"/>
</dbReference>
<dbReference type="Pfam" id="PF00694">
    <property type="entry name" value="Aconitase_C"/>
    <property type="match status" value="1"/>
</dbReference>
<keyword evidence="4 8" id="KW-0408">Iron</keyword>
<dbReference type="InterPro" id="IPR015932">
    <property type="entry name" value="Aconitase_dom2"/>
</dbReference>
<dbReference type="PANTHER" id="PTHR43160:SF2">
    <property type="entry name" value="HOMOCITRATE DEHYDRATASE, MITOCHONDRIAL"/>
    <property type="match status" value="1"/>
</dbReference>
<dbReference type="Gene3D" id="3.20.19.10">
    <property type="entry name" value="Aconitase, domain 4"/>
    <property type="match status" value="1"/>
</dbReference>
<dbReference type="EMBL" id="CCBP010000112">
    <property type="protein sequence ID" value="CDO72396.1"/>
    <property type="molecule type" value="Genomic_DNA"/>
</dbReference>
<feature type="domain" description="Aconitase A/isopropylmalate dehydratase small subunit swivel" evidence="11">
    <location>
        <begin position="565"/>
        <end position="694"/>
    </location>
</feature>
<evidence type="ECO:0000256" key="1">
    <source>
        <dbReference type="ARBA" id="ARBA00004173"/>
    </source>
</evidence>
<dbReference type="NCBIfam" id="NF005558">
    <property type="entry name" value="PRK07229.1"/>
    <property type="match status" value="1"/>
</dbReference>
<dbReference type="InterPro" id="IPR036008">
    <property type="entry name" value="Aconitase_4Fe-4S_dom"/>
</dbReference>
<sequence length="775" mass="84140">MRRHRRSLATEAASLPQKDCSSITPPYPKLLQNLAAVRRVIGDRPLTLAEKILYSHIHEPERTLANGGIKRGETYLQLKPERVAMQDASAQMALLQFMSAGMSRCAVPASIHCDHLIQAAEGAEKDLKRSIVTNQEVFDFLESAARKYGIEFWKPGSGIIHQIVLENYAAPGMLMLGTDSHTPNAGGLGMLAIGVGGADAVDALTGTPWELKAPRIIGVHLTGQLSGWATPKDLILHLAGKLTVRGGTGSILEYFGPGVFNQSCTGLATVANMGAEVGATTSTFPYTPRMRAYLQATGRAPVAAAADKAARNGFLSPDEHAEYDEIIQINLSELEPTINGPFTPDLATPLSKFGSFVKENGWKDELSAALIGSCTNSSYEDMTSVADLARQAKQAGLKTKVPFLVTPGSEQIRATIERDQITKELEDVGATVLANACAILTSFNRNFKSRNDGNRLTMNFLASPTIVTAMAFSGKLSFNPMTDSITTPSGESFRFNPPRGQDLPKAGFTPGETRYYPTPMPEPQPETEVVIRPDSQRLERLEPFPSHFGEGSGNARGLELPPLTVLMRVRGKCTTDHISAAGPWLKYKGHLTNISENLLLQAVNDEGGEVNVAFDHDHSPTESETDTIPAVAKRFKARKQPWALIVDENYGEGSAREHAALQPRFYGCAMIVARSFARIHETNLKKQGILPLWFVDKADYGRIGSGDVVETLGLADLLEGRDTSDRAIRLRVTPRNGGEPFEVPVRHTMSADQLKWLRAGSALNHIRAQIAAESS</sequence>
<dbReference type="Gene3D" id="3.30.499.10">
    <property type="entry name" value="Aconitase, domain 3"/>
    <property type="match status" value="2"/>
</dbReference>
<feature type="domain" description="Aconitase/3-isopropylmalate dehydratase large subunit alpha/beta/alpha" evidence="10">
    <location>
        <begin position="50"/>
        <end position="474"/>
    </location>
</feature>
<dbReference type="InterPro" id="IPR006248">
    <property type="entry name" value="Aconitase_mito-like"/>
</dbReference>
<dbReference type="FunFam" id="3.20.19.10:FF:000002">
    <property type="entry name" value="Aconitate hydratase, mitochondrial"/>
    <property type="match status" value="1"/>
</dbReference>
<comment type="subcellular location">
    <subcellularLocation>
        <location evidence="1 8">Mitochondrion</location>
    </subcellularLocation>
</comment>
<evidence type="ECO:0000259" key="10">
    <source>
        <dbReference type="Pfam" id="PF00330"/>
    </source>
</evidence>
<dbReference type="AlphaFoldDB" id="A0A060SDX3"/>
<reference evidence="12" key="1">
    <citation type="submission" date="2014-01" db="EMBL/GenBank/DDBJ databases">
        <title>The genome of the white-rot fungus Pycnoporus cinnabarinus: a basidiomycete model with a versatile arsenal for lignocellulosic biomass breakdown.</title>
        <authorList>
            <person name="Levasseur A."/>
            <person name="Lomascolo A."/>
            <person name="Ruiz-Duenas F.J."/>
            <person name="Uzan E."/>
            <person name="Piumi F."/>
            <person name="Kues U."/>
            <person name="Ram A.F.J."/>
            <person name="Murat C."/>
            <person name="Haon M."/>
            <person name="Benoit I."/>
            <person name="Arfi Y."/>
            <person name="Chevret D."/>
            <person name="Drula E."/>
            <person name="Kwon M.J."/>
            <person name="Gouret P."/>
            <person name="Lesage-Meessen L."/>
            <person name="Lombard V."/>
            <person name="Mariette J."/>
            <person name="Noirot C."/>
            <person name="Park J."/>
            <person name="Patyshakuliyeva A."/>
            <person name="Wieneger R.A.B."/>
            <person name="Wosten H.A.B."/>
            <person name="Martin F."/>
            <person name="Coutinho P.M."/>
            <person name="de Vries R."/>
            <person name="Martinez A.T."/>
            <person name="Klopp C."/>
            <person name="Pontarotti P."/>
            <person name="Henrissat B."/>
            <person name="Record E."/>
        </authorList>
    </citation>
    <scope>NUCLEOTIDE SEQUENCE [LARGE SCALE GENOMIC DNA]</scope>
    <source>
        <strain evidence="12">BRFM137</strain>
    </source>
</reference>
<dbReference type="GO" id="GO:0005739">
    <property type="term" value="C:mitochondrion"/>
    <property type="evidence" value="ECO:0007669"/>
    <property type="project" value="UniProtKB-SubCell"/>
</dbReference>
<evidence type="ECO:0000313" key="12">
    <source>
        <dbReference type="EMBL" id="CDO72396.1"/>
    </source>
</evidence>
<dbReference type="GO" id="GO:0046872">
    <property type="term" value="F:metal ion binding"/>
    <property type="evidence" value="ECO:0007669"/>
    <property type="project" value="UniProtKB-UniRule"/>
</dbReference>
<evidence type="ECO:0000256" key="8">
    <source>
        <dbReference type="RuleBase" id="RU362107"/>
    </source>
</evidence>
<dbReference type="STRING" id="5643.A0A060SDX3"/>
<evidence type="ECO:0000256" key="6">
    <source>
        <dbReference type="ARBA" id="ARBA00023128"/>
    </source>
</evidence>
<keyword evidence="3 8" id="KW-0809">Transit peptide</keyword>
<evidence type="ECO:0000256" key="2">
    <source>
        <dbReference type="ARBA" id="ARBA00022723"/>
    </source>
</evidence>
<dbReference type="OMA" id="KWPETFG"/>
<evidence type="ECO:0000256" key="7">
    <source>
        <dbReference type="ARBA" id="ARBA00023239"/>
    </source>
</evidence>
<dbReference type="GO" id="GO:0005829">
    <property type="term" value="C:cytosol"/>
    <property type="evidence" value="ECO:0007669"/>
    <property type="project" value="TreeGrafter"/>
</dbReference>
<gene>
    <name evidence="12" type="ORF">BN946_scf184977.g95</name>
</gene>
<evidence type="ECO:0000259" key="11">
    <source>
        <dbReference type="Pfam" id="PF00694"/>
    </source>
</evidence>
<dbReference type="GO" id="GO:0006099">
    <property type="term" value="P:tricarboxylic acid cycle"/>
    <property type="evidence" value="ECO:0007669"/>
    <property type="project" value="InterPro"/>
</dbReference>
<evidence type="ECO:0000256" key="9">
    <source>
        <dbReference type="SAM" id="MobiDB-lite"/>
    </source>
</evidence>
<dbReference type="InterPro" id="IPR050926">
    <property type="entry name" value="Aconitase/IPM_isomerase"/>
</dbReference>